<sequence>MIGWLVHAPYPLPVFSPFISICAHRAHFHSLLIHGSLYISPSTCYPHLAALSPSLGLLVLLLMSRLFLVLPFAVAYVLYRVSPPPRLFVVSFTAGIICSRALRTTSGYLASSPSSPLLLSSPLYMLVPCLSPSSLAPPEYAIQHCQCRFV</sequence>
<protein>
    <submittedName>
        <fullName evidence="2">Uncharacterized protein</fullName>
    </submittedName>
</protein>
<evidence type="ECO:0000313" key="2">
    <source>
        <dbReference type="EMBL" id="KZT71639.1"/>
    </source>
</evidence>
<keyword evidence="1" id="KW-0472">Membrane</keyword>
<evidence type="ECO:0000313" key="3">
    <source>
        <dbReference type="Proteomes" id="UP000076727"/>
    </source>
</evidence>
<keyword evidence="1" id="KW-0812">Transmembrane</keyword>
<dbReference type="AlphaFoldDB" id="A0A165S7V9"/>
<accession>A0A165S7V9</accession>
<gene>
    <name evidence="2" type="ORF">DAEQUDRAFT_90125</name>
</gene>
<reference evidence="2 3" key="1">
    <citation type="journal article" date="2016" name="Mol. Biol. Evol.">
        <title>Comparative Genomics of Early-Diverging Mushroom-Forming Fungi Provides Insights into the Origins of Lignocellulose Decay Capabilities.</title>
        <authorList>
            <person name="Nagy L.G."/>
            <person name="Riley R."/>
            <person name="Tritt A."/>
            <person name="Adam C."/>
            <person name="Daum C."/>
            <person name="Floudas D."/>
            <person name="Sun H."/>
            <person name="Yadav J.S."/>
            <person name="Pangilinan J."/>
            <person name="Larsson K.H."/>
            <person name="Matsuura K."/>
            <person name="Barry K."/>
            <person name="Labutti K."/>
            <person name="Kuo R."/>
            <person name="Ohm R.A."/>
            <person name="Bhattacharya S.S."/>
            <person name="Shirouzu T."/>
            <person name="Yoshinaga Y."/>
            <person name="Martin F.M."/>
            <person name="Grigoriev I.V."/>
            <person name="Hibbett D.S."/>
        </authorList>
    </citation>
    <scope>NUCLEOTIDE SEQUENCE [LARGE SCALE GENOMIC DNA]</scope>
    <source>
        <strain evidence="2 3">L-15889</strain>
    </source>
</reference>
<dbReference type="EMBL" id="KV429044">
    <property type="protein sequence ID" value="KZT71639.1"/>
    <property type="molecule type" value="Genomic_DNA"/>
</dbReference>
<evidence type="ECO:0000256" key="1">
    <source>
        <dbReference type="SAM" id="Phobius"/>
    </source>
</evidence>
<proteinExistence type="predicted"/>
<keyword evidence="3" id="KW-1185">Reference proteome</keyword>
<name>A0A165S7V9_9APHY</name>
<feature type="transmembrane region" description="Helical" evidence="1">
    <location>
        <begin position="55"/>
        <end position="79"/>
    </location>
</feature>
<keyword evidence="1" id="KW-1133">Transmembrane helix</keyword>
<organism evidence="2 3">
    <name type="scientific">Daedalea quercina L-15889</name>
    <dbReference type="NCBI Taxonomy" id="1314783"/>
    <lineage>
        <taxon>Eukaryota</taxon>
        <taxon>Fungi</taxon>
        <taxon>Dikarya</taxon>
        <taxon>Basidiomycota</taxon>
        <taxon>Agaricomycotina</taxon>
        <taxon>Agaricomycetes</taxon>
        <taxon>Polyporales</taxon>
        <taxon>Fomitopsis</taxon>
    </lineage>
</organism>
<dbReference type="Proteomes" id="UP000076727">
    <property type="component" value="Unassembled WGS sequence"/>
</dbReference>